<evidence type="ECO:0000313" key="1">
    <source>
        <dbReference type="EMBL" id="SDX79006.1"/>
    </source>
</evidence>
<dbReference type="Pfam" id="PF11387">
    <property type="entry name" value="DUF2795"/>
    <property type="match status" value="1"/>
</dbReference>
<proteinExistence type="predicted"/>
<gene>
    <name evidence="1" type="ORF">SAMN05660209_01247</name>
</gene>
<dbReference type="EMBL" id="FNOT01000003">
    <property type="protein sequence ID" value="SDX79006.1"/>
    <property type="molecule type" value="Genomic_DNA"/>
</dbReference>
<organism evidence="1 2">
    <name type="scientific">Geodermatophilus africanus</name>
    <dbReference type="NCBI Taxonomy" id="1137993"/>
    <lineage>
        <taxon>Bacteria</taxon>
        <taxon>Bacillati</taxon>
        <taxon>Actinomycetota</taxon>
        <taxon>Actinomycetes</taxon>
        <taxon>Geodermatophilales</taxon>
        <taxon>Geodermatophilaceae</taxon>
        <taxon>Geodermatophilus</taxon>
    </lineage>
</organism>
<evidence type="ECO:0008006" key="3">
    <source>
        <dbReference type="Google" id="ProtNLM"/>
    </source>
</evidence>
<dbReference type="STRING" id="1137993.SAMN05660209_01247"/>
<name>A0A1H3EJS3_9ACTN</name>
<keyword evidence="2" id="KW-1185">Reference proteome</keyword>
<evidence type="ECO:0000313" key="2">
    <source>
        <dbReference type="Proteomes" id="UP000198921"/>
    </source>
</evidence>
<accession>A0A1H3EJS3</accession>
<reference evidence="2" key="1">
    <citation type="submission" date="2016-10" db="EMBL/GenBank/DDBJ databases">
        <authorList>
            <person name="Varghese N."/>
            <person name="Submissions S."/>
        </authorList>
    </citation>
    <scope>NUCLEOTIDE SEQUENCE [LARGE SCALE GENOMIC DNA]</scope>
    <source>
        <strain evidence="2">DSM 45422</strain>
    </source>
</reference>
<dbReference type="InterPro" id="IPR021527">
    <property type="entry name" value="DUF2795"/>
</dbReference>
<protein>
    <recommendedName>
        <fullName evidence="3">DUF2795 domain-containing protein</fullName>
    </recommendedName>
</protein>
<dbReference type="AlphaFoldDB" id="A0A1H3EJS3"/>
<dbReference type="Proteomes" id="UP000198921">
    <property type="component" value="Unassembled WGS sequence"/>
</dbReference>
<sequence length="57" mass="6206">MSPIDIQKALKGMDYPATKEQILEHAKGGDKDVLDALQKIDDREYEGPSGVSAAVFD</sequence>